<keyword evidence="4" id="KW-0963">Cytoplasm</keyword>
<evidence type="ECO:0000256" key="1">
    <source>
        <dbReference type="ARBA" id="ARBA00004496"/>
    </source>
</evidence>
<keyword evidence="7" id="KW-0131">Cell cycle</keyword>
<proteinExistence type="inferred from homology"/>
<comment type="subcellular location">
    <subcellularLocation>
        <location evidence="1">Cytoplasm</location>
    </subcellularLocation>
</comment>
<evidence type="ECO:0000256" key="6">
    <source>
        <dbReference type="ARBA" id="ARBA00023054"/>
    </source>
</evidence>
<name>A0A7W7G9Z1_9ACTN</name>
<evidence type="ECO:0000256" key="2">
    <source>
        <dbReference type="ARBA" id="ARBA00009008"/>
    </source>
</evidence>
<dbReference type="GO" id="GO:0005737">
    <property type="term" value="C:cytoplasm"/>
    <property type="evidence" value="ECO:0007669"/>
    <property type="project" value="UniProtKB-SubCell"/>
</dbReference>
<dbReference type="NCBIfam" id="TIGR03544">
    <property type="entry name" value="DivI1A_domain"/>
    <property type="match status" value="1"/>
</dbReference>
<protein>
    <recommendedName>
        <fullName evidence="3">Cell wall synthesis protein Wag31</fullName>
    </recommendedName>
    <alternativeName>
        <fullName evidence="8">Antigen 84</fullName>
    </alternativeName>
</protein>
<organism evidence="10 11">
    <name type="scientific">Sphaerisporangium siamense</name>
    <dbReference type="NCBI Taxonomy" id="795645"/>
    <lineage>
        <taxon>Bacteria</taxon>
        <taxon>Bacillati</taxon>
        <taxon>Actinomycetota</taxon>
        <taxon>Actinomycetes</taxon>
        <taxon>Streptosporangiales</taxon>
        <taxon>Streptosporangiaceae</taxon>
        <taxon>Sphaerisporangium</taxon>
    </lineage>
</organism>
<dbReference type="InterPro" id="IPR019933">
    <property type="entry name" value="DivIVA_domain"/>
</dbReference>
<dbReference type="GO" id="GO:0051301">
    <property type="term" value="P:cell division"/>
    <property type="evidence" value="ECO:0007669"/>
    <property type="project" value="UniProtKB-KW"/>
</dbReference>
<keyword evidence="6" id="KW-0175">Coiled coil</keyword>
<reference evidence="10 11" key="1">
    <citation type="submission" date="2020-08" db="EMBL/GenBank/DDBJ databases">
        <title>Sequencing the genomes of 1000 actinobacteria strains.</title>
        <authorList>
            <person name="Klenk H.-P."/>
        </authorList>
    </citation>
    <scope>NUCLEOTIDE SEQUENCE [LARGE SCALE GENOMIC DNA]</scope>
    <source>
        <strain evidence="10 11">DSM 45784</strain>
    </source>
</reference>
<accession>A0A7W7G9Z1</accession>
<dbReference type="Proteomes" id="UP000542210">
    <property type="component" value="Unassembled WGS sequence"/>
</dbReference>
<evidence type="ECO:0000256" key="5">
    <source>
        <dbReference type="ARBA" id="ARBA00022618"/>
    </source>
</evidence>
<evidence type="ECO:0000256" key="4">
    <source>
        <dbReference type="ARBA" id="ARBA00022490"/>
    </source>
</evidence>
<evidence type="ECO:0000313" key="11">
    <source>
        <dbReference type="Proteomes" id="UP000542210"/>
    </source>
</evidence>
<dbReference type="Pfam" id="PF05103">
    <property type="entry name" value="DivIVA"/>
    <property type="match status" value="1"/>
</dbReference>
<feature type="region of interest" description="Disordered" evidence="9">
    <location>
        <begin position="153"/>
        <end position="205"/>
    </location>
</feature>
<comment type="caution">
    <text evidence="10">The sequence shown here is derived from an EMBL/GenBank/DDBJ whole genome shotgun (WGS) entry which is preliminary data.</text>
</comment>
<dbReference type="Gene3D" id="6.10.250.660">
    <property type="match status" value="1"/>
</dbReference>
<dbReference type="EMBL" id="JACHND010000001">
    <property type="protein sequence ID" value="MBB4699446.1"/>
    <property type="molecule type" value="Genomic_DNA"/>
</dbReference>
<dbReference type="PANTHER" id="PTHR35794">
    <property type="entry name" value="CELL DIVISION PROTEIN DIVIVA"/>
    <property type="match status" value="1"/>
</dbReference>
<dbReference type="AlphaFoldDB" id="A0A7W7G9Z1"/>
<dbReference type="RefSeq" id="WP_184876977.1">
    <property type="nucleotide sequence ID" value="NZ_BOOV01000024.1"/>
</dbReference>
<evidence type="ECO:0000256" key="8">
    <source>
        <dbReference type="ARBA" id="ARBA00031737"/>
    </source>
</evidence>
<feature type="region of interest" description="Disordered" evidence="9">
    <location>
        <begin position="1"/>
        <end position="22"/>
    </location>
</feature>
<sequence>MTGTSMPAVTSDHRDGGGLSPADVHHKVFSTVRFREGYAMAEVDGFLAQVEVTLTRLLHERATLTARLGSPPRSGGPSATSAGENVARIVAVAQQAADQVIRDAHEQAAEIITQAHARADAVEHAAAGQARQIQGLIRNLERQAGALLRELDPSPARATVTEHPAAEDTGPLGRTAEAAGPAKDADHAEPLVTGRRARTERTGTP</sequence>
<evidence type="ECO:0000256" key="9">
    <source>
        <dbReference type="SAM" id="MobiDB-lite"/>
    </source>
</evidence>
<comment type="similarity">
    <text evidence="2">Belongs to the DivIVA family.</text>
</comment>
<keyword evidence="5" id="KW-0132">Cell division</keyword>
<dbReference type="InterPro" id="IPR007793">
    <property type="entry name" value="DivIVA_fam"/>
</dbReference>
<keyword evidence="11" id="KW-1185">Reference proteome</keyword>
<evidence type="ECO:0000313" key="10">
    <source>
        <dbReference type="EMBL" id="MBB4699446.1"/>
    </source>
</evidence>
<dbReference type="PANTHER" id="PTHR35794:SF2">
    <property type="entry name" value="CELL DIVISION PROTEIN DIVIVA"/>
    <property type="match status" value="1"/>
</dbReference>
<gene>
    <name evidence="10" type="ORF">BJ982_000990</name>
</gene>
<evidence type="ECO:0000256" key="7">
    <source>
        <dbReference type="ARBA" id="ARBA00023306"/>
    </source>
</evidence>
<evidence type="ECO:0000256" key="3">
    <source>
        <dbReference type="ARBA" id="ARBA00018787"/>
    </source>
</evidence>